<reference evidence="8 9" key="1">
    <citation type="journal article" date="2018" name="IMA Fungus">
        <title>IMA Genome-F 9: Draft genome sequence of Annulohypoxylon stygium, Aspergillus mulundensis, Berkeleyomyces basicola (syn. Thielaviopsis basicola), Ceratocystis smalleyi, two Cercospora beticola strains, Coleophoma cylindrospora, Fusarium fracticaudum, Phialophora cf. hyalina, and Morchella septimelata.</title>
        <authorList>
            <person name="Wingfield B.D."/>
            <person name="Bills G.F."/>
            <person name="Dong Y."/>
            <person name="Huang W."/>
            <person name="Nel W.J."/>
            <person name="Swalarsk-Parry B.S."/>
            <person name="Vaghefi N."/>
            <person name="Wilken P.M."/>
            <person name="An Z."/>
            <person name="de Beer Z.W."/>
            <person name="De Vos L."/>
            <person name="Chen L."/>
            <person name="Duong T.A."/>
            <person name="Gao Y."/>
            <person name="Hammerbacher A."/>
            <person name="Kikkert J.R."/>
            <person name="Li Y."/>
            <person name="Li H."/>
            <person name="Li K."/>
            <person name="Li Q."/>
            <person name="Liu X."/>
            <person name="Ma X."/>
            <person name="Naidoo K."/>
            <person name="Pethybridge S.J."/>
            <person name="Sun J."/>
            <person name="Steenkamp E.T."/>
            <person name="van der Nest M.A."/>
            <person name="van Wyk S."/>
            <person name="Wingfield M.J."/>
            <person name="Xiong C."/>
            <person name="Yue Q."/>
            <person name="Zhang X."/>
        </authorList>
    </citation>
    <scope>NUCLEOTIDE SEQUENCE [LARGE SCALE GENOMIC DNA]</scope>
    <source>
        <strain evidence="8 9">BP6252</strain>
    </source>
</reference>
<feature type="transmembrane region" description="Helical" evidence="6">
    <location>
        <begin position="50"/>
        <end position="73"/>
    </location>
</feature>
<dbReference type="PANTHER" id="PTHR33048:SF146">
    <property type="entry name" value="INTEGRAL MEMBRANE PROTEIN"/>
    <property type="match status" value="1"/>
</dbReference>
<evidence type="ECO:0000259" key="7">
    <source>
        <dbReference type="Pfam" id="PF20684"/>
    </source>
</evidence>
<feature type="transmembrane region" description="Helical" evidence="6">
    <location>
        <begin position="179"/>
        <end position="201"/>
    </location>
</feature>
<feature type="transmembrane region" description="Helical" evidence="6">
    <location>
        <begin position="20"/>
        <end position="38"/>
    </location>
</feature>
<dbReference type="EMBL" id="PDLM01000001">
    <property type="protein sequence ID" value="RDW88019.1"/>
    <property type="molecule type" value="Genomic_DNA"/>
</dbReference>
<dbReference type="OrthoDB" id="5429740at2759"/>
<feature type="transmembrane region" description="Helical" evidence="6">
    <location>
        <begin position="213"/>
        <end position="238"/>
    </location>
</feature>
<sequence>MEILQPNEGDIDIGRPMMVIIWTLYAITIIIVAIRLYVQAFITKRLGLGDAMMVLSVASGLGLCAFLTVQRHYGLGRHFFFLDPHQKVMALKYSFIGQPFGIMGPSFGRMACVILMLQLFGTTKWRRRGLWFLFWESLVVNAVTIILIYVQCEHVQSLWDPIGYPGRCWSPKVQETVGFVQGGLNSAVDLVLTILPATIFWSLQISSRLKLGLVVLLGLSIFAFVACVIKTVLLQSLGDRGDFTFNTVSFFIWVVVESALVSIAASVPLIRPLFLRIKRGKTPKDNKSYEMHPYTHSSRYVAGSSIKGAQLLRSIDDDAINNDSK</sequence>
<dbReference type="InterPro" id="IPR052337">
    <property type="entry name" value="SAT4-like"/>
</dbReference>
<dbReference type="GO" id="GO:0016020">
    <property type="term" value="C:membrane"/>
    <property type="evidence" value="ECO:0007669"/>
    <property type="project" value="UniProtKB-SubCell"/>
</dbReference>
<keyword evidence="2 6" id="KW-0812">Transmembrane</keyword>
<evidence type="ECO:0000256" key="2">
    <source>
        <dbReference type="ARBA" id="ARBA00022692"/>
    </source>
</evidence>
<dbReference type="InterPro" id="IPR049326">
    <property type="entry name" value="Rhodopsin_dom_fungi"/>
</dbReference>
<evidence type="ECO:0000256" key="1">
    <source>
        <dbReference type="ARBA" id="ARBA00004141"/>
    </source>
</evidence>
<name>A0A3D8SNW4_9HELO</name>
<accession>A0A3D8SNW4</accession>
<keyword evidence="3 6" id="KW-1133">Transmembrane helix</keyword>
<feature type="domain" description="Rhodopsin" evidence="7">
    <location>
        <begin position="34"/>
        <end position="274"/>
    </location>
</feature>
<comment type="subcellular location">
    <subcellularLocation>
        <location evidence="1">Membrane</location>
        <topology evidence="1">Multi-pass membrane protein</topology>
    </subcellularLocation>
</comment>
<feature type="transmembrane region" description="Helical" evidence="6">
    <location>
        <begin position="129"/>
        <end position="150"/>
    </location>
</feature>
<gene>
    <name evidence="8" type="ORF">BP6252_00051</name>
</gene>
<evidence type="ECO:0000313" key="8">
    <source>
        <dbReference type="EMBL" id="RDW88019.1"/>
    </source>
</evidence>
<proteinExistence type="inferred from homology"/>
<protein>
    <recommendedName>
        <fullName evidence="7">Rhodopsin domain-containing protein</fullName>
    </recommendedName>
</protein>
<evidence type="ECO:0000256" key="4">
    <source>
        <dbReference type="ARBA" id="ARBA00023136"/>
    </source>
</evidence>
<keyword evidence="9" id="KW-1185">Reference proteome</keyword>
<dbReference type="Proteomes" id="UP000256645">
    <property type="component" value="Unassembled WGS sequence"/>
</dbReference>
<evidence type="ECO:0000256" key="3">
    <source>
        <dbReference type="ARBA" id="ARBA00022989"/>
    </source>
</evidence>
<feature type="transmembrane region" description="Helical" evidence="6">
    <location>
        <begin position="250"/>
        <end position="274"/>
    </location>
</feature>
<comment type="similarity">
    <text evidence="5">Belongs to the SAT4 family.</text>
</comment>
<comment type="caution">
    <text evidence="8">The sequence shown here is derived from an EMBL/GenBank/DDBJ whole genome shotgun (WGS) entry which is preliminary data.</text>
</comment>
<dbReference type="Pfam" id="PF20684">
    <property type="entry name" value="Fung_rhodopsin"/>
    <property type="match status" value="1"/>
</dbReference>
<dbReference type="STRING" id="1849047.A0A3D8SNW4"/>
<evidence type="ECO:0000256" key="5">
    <source>
        <dbReference type="ARBA" id="ARBA00038359"/>
    </source>
</evidence>
<organism evidence="8 9">
    <name type="scientific">Coleophoma cylindrospora</name>
    <dbReference type="NCBI Taxonomy" id="1849047"/>
    <lineage>
        <taxon>Eukaryota</taxon>
        <taxon>Fungi</taxon>
        <taxon>Dikarya</taxon>
        <taxon>Ascomycota</taxon>
        <taxon>Pezizomycotina</taxon>
        <taxon>Leotiomycetes</taxon>
        <taxon>Helotiales</taxon>
        <taxon>Dermateaceae</taxon>
        <taxon>Coleophoma</taxon>
    </lineage>
</organism>
<feature type="transmembrane region" description="Helical" evidence="6">
    <location>
        <begin position="93"/>
        <end position="117"/>
    </location>
</feature>
<dbReference type="AlphaFoldDB" id="A0A3D8SNW4"/>
<keyword evidence="4 6" id="KW-0472">Membrane</keyword>
<evidence type="ECO:0000313" key="9">
    <source>
        <dbReference type="Proteomes" id="UP000256645"/>
    </source>
</evidence>
<evidence type="ECO:0000256" key="6">
    <source>
        <dbReference type="SAM" id="Phobius"/>
    </source>
</evidence>
<dbReference type="PANTHER" id="PTHR33048">
    <property type="entry name" value="PTH11-LIKE INTEGRAL MEMBRANE PROTEIN (AFU_ORTHOLOGUE AFUA_5G11245)"/>
    <property type="match status" value="1"/>
</dbReference>